<sequence>MDDAMNEEELHAWMLESFGPFEGEMAWQQFHELPEYMREQFLQQGKRGLPNPHEVQSLMQAFTESGMNSFTDIKNTLDAGPINRRLAKNLAQQRAREGEQITQITAAMAQKVRMAASETNLWLDSVTSLNPTTEAISVYTRNEWVEATLPAWIDFATPVATAMNTALSTIFEERFGSEGMDGEVAGLFAGPVNIPLPDELKDPGKLMSVLGNTSYAMQFGSAAGSLSREVRGTFDQVIALTSNPAGGIVLENVQEYAKNLDLDESEVLSYLTLVENTHARLFNSVPWLMPQFKALISKYARSISIDLDAMEQELREAQAMNPESIAGAVNLSKVGMSDSPEQREALQRLETLLALVEGWVDCIVWRAGIPYLPHIEQLREMLRRERVTGGAAARSFEALVGLHLHPKKMREASDMWDTLTLAEGVDGRDARWQHPDTLPVLADDVMRELKDSSSASPLDDEIETMSSELFEQEKNDEGTDSSPSTHPVGTASSIDWDSELSQLLDAEKPEEEKPEDEDPDKD</sequence>
<protein>
    <submittedName>
        <fullName evidence="2">Putative hydrolase</fullName>
    </submittedName>
</protein>
<dbReference type="NCBIfam" id="TIGR03624">
    <property type="entry name" value="putative hydrolase"/>
    <property type="match status" value="1"/>
</dbReference>
<dbReference type="RefSeq" id="WP_021618107.1">
    <property type="nucleotide sequence ID" value="NZ_KE952645.1"/>
</dbReference>
<dbReference type="PANTHER" id="PTHR39420:SF2">
    <property type="entry name" value="HYDROLASE"/>
    <property type="match status" value="1"/>
</dbReference>
<feature type="compositionally biased region" description="Acidic residues" evidence="1">
    <location>
        <begin position="512"/>
        <end position="522"/>
    </location>
</feature>
<proteinExistence type="predicted"/>
<keyword evidence="2" id="KW-0378">Hydrolase</keyword>
<dbReference type="STRING" id="419015.HMPREF3214_00976"/>
<dbReference type="Proteomes" id="UP000016519">
    <property type="component" value="Unassembled WGS sequence"/>
</dbReference>
<dbReference type="SUPFAM" id="SSF55486">
    <property type="entry name" value="Metalloproteases ('zincins'), catalytic domain"/>
    <property type="match status" value="1"/>
</dbReference>
<dbReference type="GO" id="GO:0016787">
    <property type="term" value="F:hydrolase activity"/>
    <property type="evidence" value="ECO:0007669"/>
    <property type="project" value="UniProtKB-KW"/>
</dbReference>
<dbReference type="InterPro" id="IPR018766">
    <property type="entry name" value="Zinicin_2"/>
</dbReference>
<keyword evidence="3" id="KW-1185">Reference proteome</keyword>
<dbReference type="HOGENOM" id="CLU_031872_0_0_11"/>
<dbReference type="EMBL" id="AWSI01000032">
    <property type="protein sequence ID" value="ERH30489.1"/>
    <property type="molecule type" value="Genomic_DNA"/>
</dbReference>
<evidence type="ECO:0000313" key="3">
    <source>
        <dbReference type="Proteomes" id="UP000016519"/>
    </source>
</evidence>
<comment type="caution">
    <text evidence="2">The sequence shown here is derived from an EMBL/GenBank/DDBJ whole genome shotgun (WGS) entry which is preliminary data.</text>
</comment>
<dbReference type="PATRIC" id="fig|1321816.3.peg.863"/>
<gene>
    <name evidence="2" type="ORF">HMPREF9244_00979</name>
</gene>
<organism evidence="2 3">
    <name type="scientific">Alloscardovia omnicolens F0580</name>
    <dbReference type="NCBI Taxonomy" id="1321816"/>
    <lineage>
        <taxon>Bacteria</taxon>
        <taxon>Bacillati</taxon>
        <taxon>Actinomycetota</taxon>
        <taxon>Actinomycetes</taxon>
        <taxon>Bifidobacteriales</taxon>
        <taxon>Bifidobacteriaceae</taxon>
        <taxon>Alloscardovia</taxon>
    </lineage>
</organism>
<evidence type="ECO:0000313" key="2">
    <source>
        <dbReference type="EMBL" id="ERH30489.1"/>
    </source>
</evidence>
<evidence type="ECO:0000256" key="1">
    <source>
        <dbReference type="SAM" id="MobiDB-lite"/>
    </source>
</evidence>
<dbReference type="AlphaFoldDB" id="U1RA84"/>
<accession>U1RA84</accession>
<feature type="compositionally biased region" description="Polar residues" evidence="1">
    <location>
        <begin position="480"/>
        <end position="501"/>
    </location>
</feature>
<reference evidence="2 3" key="1">
    <citation type="submission" date="2013-08" db="EMBL/GenBank/DDBJ databases">
        <authorList>
            <person name="Weinstock G."/>
            <person name="Sodergren E."/>
            <person name="Wylie T."/>
            <person name="Fulton L."/>
            <person name="Fulton R."/>
            <person name="Fronick C."/>
            <person name="O'Laughlin M."/>
            <person name="Godfrey J."/>
            <person name="Miner T."/>
            <person name="Herter B."/>
            <person name="Appelbaum E."/>
            <person name="Cordes M."/>
            <person name="Lek S."/>
            <person name="Wollam A."/>
            <person name="Pepin K.H."/>
            <person name="Palsikar V.B."/>
            <person name="Mitreva M."/>
            <person name="Wilson R.K."/>
        </authorList>
    </citation>
    <scope>NUCLEOTIDE SEQUENCE [LARGE SCALE GENOMIC DNA]</scope>
    <source>
        <strain evidence="2 3">F0580</strain>
    </source>
</reference>
<dbReference type="InterPro" id="IPR042271">
    <property type="entry name" value="Zinicin_2_N"/>
</dbReference>
<feature type="region of interest" description="Disordered" evidence="1">
    <location>
        <begin position="450"/>
        <end position="522"/>
    </location>
</feature>
<dbReference type="PANTHER" id="PTHR39420">
    <property type="match status" value="1"/>
</dbReference>
<dbReference type="Gene3D" id="1.20.150.30">
    <property type="entry name" value="Zincin-like metallopeptidase, N-terminal domain"/>
    <property type="match status" value="1"/>
</dbReference>
<dbReference type="Pfam" id="PF10103">
    <property type="entry name" value="Zincin_2"/>
    <property type="match status" value="1"/>
</dbReference>
<name>U1RA84_9BIFI</name>